<gene>
    <name evidence="11" type="ORF">KIPB_009929</name>
</gene>
<evidence type="ECO:0000313" key="11">
    <source>
        <dbReference type="EMBL" id="GIQ87815.1"/>
    </source>
</evidence>
<dbReference type="FunFam" id="3.30.365.10:FF:000002">
    <property type="entry name" value="Xanthine dehydrogenase oxidase"/>
    <property type="match status" value="1"/>
</dbReference>
<dbReference type="OrthoDB" id="8300278at2759"/>
<evidence type="ECO:0000256" key="7">
    <source>
        <dbReference type="ARBA" id="ARBA00023004"/>
    </source>
</evidence>
<keyword evidence="5" id="KW-0479">Metal-binding</keyword>
<organism evidence="11 12">
    <name type="scientific">Kipferlia bialata</name>
    <dbReference type="NCBI Taxonomy" id="797122"/>
    <lineage>
        <taxon>Eukaryota</taxon>
        <taxon>Metamonada</taxon>
        <taxon>Carpediemonas-like organisms</taxon>
        <taxon>Kipferlia</taxon>
    </lineage>
</organism>
<dbReference type="InterPro" id="IPR046867">
    <property type="entry name" value="AldOxase/xan_DH_MoCoBD2"/>
</dbReference>
<keyword evidence="6" id="KW-0560">Oxidoreductase</keyword>
<dbReference type="SUPFAM" id="SSF56003">
    <property type="entry name" value="Molybdenum cofactor-binding domain"/>
    <property type="match status" value="1"/>
</dbReference>
<keyword evidence="8" id="KW-0411">Iron-sulfur</keyword>
<evidence type="ECO:0000256" key="9">
    <source>
        <dbReference type="ARBA" id="ARBA00034078"/>
    </source>
</evidence>
<comment type="caution">
    <text evidence="11">The sequence shown here is derived from an EMBL/GenBank/DDBJ whole genome shotgun (WGS) entry which is preliminary data.</text>
</comment>
<dbReference type="InterPro" id="IPR016208">
    <property type="entry name" value="Ald_Oxase/xanthine_DH-like"/>
</dbReference>
<dbReference type="GO" id="GO:0051537">
    <property type="term" value="F:2 iron, 2 sulfur cluster binding"/>
    <property type="evidence" value="ECO:0007669"/>
    <property type="project" value="UniProtKB-KW"/>
</dbReference>
<evidence type="ECO:0000256" key="4">
    <source>
        <dbReference type="ARBA" id="ARBA00022714"/>
    </source>
</evidence>
<reference evidence="11 12" key="1">
    <citation type="journal article" date="2018" name="PLoS ONE">
        <title>The draft genome of Kipferlia bialata reveals reductive genome evolution in fornicate parasites.</title>
        <authorList>
            <person name="Tanifuji G."/>
            <person name="Takabayashi S."/>
            <person name="Kume K."/>
            <person name="Takagi M."/>
            <person name="Nakayama T."/>
            <person name="Kamikawa R."/>
            <person name="Inagaki Y."/>
            <person name="Hashimoto T."/>
        </authorList>
    </citation>
    <scope>NUCLEOTIDE SEQUENCE [LARGE SCALE GENOMIC DNA]</scope>
    <source>
        <strain evidence="11">NY0173</strain>
    </source>
</reference>
<dbReference type="InterPro" id="IPR037165">
    <property type="entry name" value="AldOxase/xan_DH_Mopterin-bd_sf"/>
</dbReference>
<dbReference type="GO" id="GO:0016491">
    <property type="term" value="F:oxidoreductase activity"/>
    <property type="evidence" value="ECO:0007669"/>
    <property type="project" value="UniProtKB-KW"/>
</dbReference>
<dbReference type="GO" id="GO:0005506">
    <property type="term" value="F:iron ion binding"/>
    <property type="evidence" value="ECO:0007669"/>
    <property type="project" value="InterPro"/>
</dbReference>
<evidence type="ECO:0000256" key="3">
    <source>
        <dbReference type="ARBA" id="ARBA00006849"/>
    </source>
</evidence>
<evidence type="ECO:0000256" key="2">
    <source>
        <dbReference type="ARBA" id="ARBA00001974"/>
    </source>
</evidence>
<evidence type="ECO:0000313" key="12">
    <source>
        <dbReference type="Proteomes" id="UP000265618"/>
    </source>
</evidence>
<keyword evidence="12" id="KW-1185">Reference proteome</keyword>
<feature type="non-terminal residue" evidence="11">
    <location>
        <position position="1"/>
    </location>
</feature>
<dbReference type="AlphaFoldDB" id="A0A9K3D3X2"/>
<proteinExistence type="inferred from homology"/>
<feature type="domain" description="Aldehyde oxidase/xanthine dehydrogenase second molybdopterin binding" evidence="10">
    <location>
        <begin position="33"/>
        <end position="301"/>
    </location>
</feature>
<dbReference type="Pfam" id="PF20256">
    <property type="entry name" value="MoCoBD_2"/>
    <property type="match status" value="1"/>
</dbReference>
<protein>
    <recommendedName>
        <fullName evidence="10">Aldehyde oxidase/xanthine dehydrogenase second molybdopterin binding domain-containing protein</fullName>
    </recommendedName>
</protein>
<dbReference type="Proteomes" id="UP000265618">
    <property type="component" value="Unassembled WGS sequence"/>
</dbReference>
<comment type="similarity">
    <text evidence="3">Belongs to the xanthine dehydrogenase family.</text>
</comment>
<dbReference type="PANTHER" id="PTHR45444">
    <property type="entry name" value="XANTHINE DEHYDROGENASE"/>
    <property type="match status" value="1"/>
</dbReference>
<accession>A0A9K3D3X2</accession>
<comment type="cofactor">
    <cofactor evidence="1">
        <name>Mo-molybdopterin</name>
        <dbReference type="ChEBI" id="CHEBI:71302"/>
    </cofactor>
</comment>
<dbReference type="PANTHER" id="PTHR45444:SF3">
    <property type="entry name" value="XANTHINE DEHYDROGENASE"/>
    <property type="match status" value="1"/>
</dbReference>
<evidence type="ECO:0000259" key="10">
    <source>
        <dbReference type="Pfam" id="PF20256"/>
    </source>
</evidence>
<sequence length="378" mass="41662">TINLNKPGDLMISGTYVSTNFAEPILQRIWKELLETSEIRKRQKEVELFNSEHKYVKRGLGMVCLKNGTCFEEDFMNQASALVHVHRDGSVAISHSGIEMGQGLHTKMAMVAAEALEVDISYIRCIDTNTSRCPNSQPTAASSGQDINGPAVRNCCLEIKETLRELKAKNPGFDWPTLCNVAYFNRLKLTAQNFYTLPSLQWSWDSKTGYTGFYYGYGAAVTEAEINLVTGKYRLLRTDVLQDVGDPLNPTLDCGQVEGGFTQGMGFLTTEEVMFDEAGDATQQIEATPLSYAVPGFTEVPVDMRTSLLFDQPNNQSIHASKASAEAPTCLGISCYLAIKEAIACARVQNGLGDEWFQLPTPLSYEQVRLGCGDVSIE</sequence>
<keyword evidence="4" id="KW-0001">2Fe-2S</keyword>
<dbReference type="Gene3D" id="3.30.365.10">
    <property type="entry name" value="Aldehyde oxidase/xanthine dehydrogenase, molybdopterin binding domain"/>
    <property type="match status" value="2"/>
</dbReference>
<comment type="cofactor">
    <cofactor evidence="2">
        <name>FAD</name>
        <dbReference type="ChEBI" id="CHEBI:57692"/>
    </cofactor>
</comment>
<evidence type="ECO:0000256" key="1">
    <source>
        <dbReference type="ARBA" id="ARBA00001924"/>
    </source>
</evidence>
<keyword evidence="7" id="KW-0408">Iron</keyword>
<evidence type="ECO:0000256" key="5">
    <source>
        <dbReference type="ARBA" id="ARBA00022723"/>
    </source>
</evidence>
<dbReference type="EMBL" id="BDIP01003520">
    <property type="protein sequence ID" value="GIQ87815.1"/>
    <property type="molecule type" value="Genomic_DNA"/>
</dbReference>
<evidence type="ECO:0000256" key="8">
    <source>
        <dbReference type="ARBA" id="ARBA00023014"/>
    </source>
</evidence>
<name>A0A9K3D3X2_9EUKA</name>
<comment type="cofactor">
    <cofactor evidence="9">
        <name>[2Fe-2S] cluster</name>
        <dbReference type="ChEBI" id="CHEBI:190135"/>
    </cofactor>
</comment>
<evidence type="ECO:0000256" key="6">
    <source>
        <dbReference type="ARBA" id="ARBA00023002"/>
    </source>
</evidence>